<accession>A0A6A6NG56</accession>
<dbReference type="Proteomes" id="UP000467840">
    <property type="component" value="Chromosome 5"/>
</dbReference>
<protein>
    <submittedName>
        <fullName evidence="1">Uncharacterized protein</fullName>
    </submittedName>
</protein>
<sequence>MFLLIFLDGAKAKFVNEGANGDELSYGQCENGDQIEIMEEYPEENEAAKESQVSEVSNGNGNQIYVIHDKNRQTELVDHDRAPGVGVYYASIDILFDAGMLSTHRSEGMHAYFDGHVNSMSTLKQFVKQYEIALLDKHVYQLIASEDVNEGDEEFVEPGIE</sequence>
<dbReference type="EMBL" id="JAAGAX010000001">
    <property type="protein sequence ID" value="KAF2324132.1"/>
    <property type="molecule type" value="Genomic_DNA"/>
</dbReference>
<keyword evidence="2" id="KW-1185">Reference proteome</keyword>
<organism evidence="1 2">
    <name type="scientific">Hevea brasiliensis</name>
    <name type="common">Para rubber tree</name>
    <name type="synonym">Siphonia brasiliensis</name>
    <dbReference type="NCBI Taxonomy" id="3981"/>
    <lineage>
        <taxon>Eukaryota</taxon>
        <taxon>Viridiplantae</taxon>
        <taxon>Streptophyta</taxon>
        <taxon>Embryophyta</taxon>
        <taxon>Tracheophyta</taxon>
        <taxon>Spermatophyta</taxon>
        <taxon>Magnoliopsida</taxon>
        <taxon>eudicotyledons</taxon>
        <taxon>Gunneridae</taxon>
        <taxon>Pentapetalae</taxon>
        <taxon>rosids</taxon>
        <taxon>fabids</taxon>
        <taxon>Malpighiales</taxon>
        <taxon>Euphorbiaceae</taxon>
        <taxon>Crotonoideae</taxon>
        <taxon>Micrandreae</taxon>
        <taxon>Hevea</taxon>
    </lineage>
</organism>
<proteinExistence type="predicted"/>
<comment type="caution">
    <text evidence="1">The sequence shown here is derived from an EMBL/GenBank/DDBJ whole genome shotgun (WGS) entry which is preliminary data.</text>
</comment>
<reference evidence="1 2" key="1">
    <citation type="journal article" date="2020" name="Mol. Plant">
        <title>The Chromosome-Based Rubber Tree Genome Provides New Insights into Spurge Genome Evolution and Rubber Biosynthesis.</title>
        <authorList>
            <person name="Liu J."/>
            <person name="Shi C."/>
            <person name="Shi C.C."/>
            <person name="Li W."/>
            <person name="Zhang Q.J."/>
            <person name="Zhang Y."/>
            <person name="Li K."/>
            <person name="Lu H.F."/>
            <person name="Shi C."/>
            <person name="Zhu S.T."/>
            <person name="Xiao Z.Y."/>
            <person name="Nan H."/>
            <person name="Yue Y."/>
            <person name="Zhu X.G."/>
            <person name="Wu Y."/>
            <person name="Hong X.N."/>
            <person name="Fan G.Y."/>
            <person name="Tong Y."/>
            <person name="Zhang D."/>
            <person name="Mao C.L."/>
            <person name="Liu Y.L."/>
            <person name="Hao S.J."/>
            <person name="Liu W.Q."/>
            <person name="Lv M.Q."/>
            <person name="Zhang H.B."/>
            <person name="Liu Y."/>
            <person name="Hu-Tang G.R."/>
            <person name="Wang J.P."/>
            <person name="Wang J.H."/>
            <person name="Sun Y.H."/>
            <person name="Ni S.B."/>
            <person name="Chen W.B."/>
            <person name="Zhang X.C."/>
            <person name="Jiao Y.N."/>
            <person name="Eichler E.E."/>
            <person name="Li G.H."/>
            <person name="Liu X."/>
            <person name="Gao L.Z."/>
        </authorList>
    </citation>
    <scope>NUCLEOTIDE SEQUENCE [LARGE SCALE GENOMIC DNA]</scope>
    <source>
        <strain evidence="2">cv. GT1</strain>
        <tissue evidence="1">Leaf</tissue>
    </source>
</reference>
<name>A0A6A6NG56_HEVBR</name>
<evidence type="ECO:0000313" key="2">
    <source>
        <dbReference type="Proteomes" id="UP000467840"/>
    </source>
</evidence>
<gene>
    <name evidence="1" type="ORF">GH714_007660</name>
</gene>
<dbReference type="AlphaFoldDB" id="A0A6A6NG56"/>
<evidence type="ECO:0000313" key="1">
    <source>
        <dbReference type="EMBL" id="KAF2324132.1"/>
    </source>
</evidence>